<feature type="signal peptide" evidence="2">
    <location>
        <begin position="1"/>
        <end position="23"/>
    </location>
</feature>
<name>A0A3B3D791_ORYME</name>
<feature type="compositionally biased region" description="Low complexity" evidence="1">
    <location>
        <begin position="155"/>
        <end position="169"/>
    </location>
</feature>
<dbReference type="Ensembl" id="ENSOMET00000005570.1">
    <property type="protein sequence ID" value="ENSOMEP00000026032.1"/>
    <property type="gene ID" value="ENSOMEG00000007635.1"/>
</dbReference>
<dbReference type="GeneTree" id="ENSGT01000000214725"/>
<dbReference type="PaxDb" id="30732-ENSOMEP00000026032"/>
<proteinExistence type="predicted"/>
<keyword evidence="4" id="KW-1185">Reference proteome</keyword>
<organism evidence="3 4">
    <name type="scientific">Oryzias melastigma</name>
    <name type="common">Marine medaka</name>
    <dbReference type="NCBI Taxonomy" id="30732"/>
    <lineage>
        <taxon>Eukaryota</taxon>
        <taxon>Metazoa</taxon>
        <taxon>Chordata</taxon>
        <taxon>Craniata</taxon>
        <taxon>Vertebrata</taxon>
        <taxon>Euteleostomi</taxon>
        <taxon>Actinopterygii</taxon>
        <taxon>Neopterygii</taxon>
        <taxon>Teleostei</taxon>
        <taxon>Neoteleostei</taxon>
        <taxon>Acanthomorphata</taxon>
        <taxon>Ovalentaria</taxon>
        <taxon>Atherinomorphae</taxon>
        <taxon>Beloniformes</taxon>
        <taxon>Adrianichthyidae</taxon>
        <taxon>Oryziinae</taxon>
        <taxon>Oryzias</taxon>
    </lineage>
</organism>
<dbReference type="PROSITE" id="PS51257">
    <property type="entry name" value="PROKAR_LIPOPROTEIN"/>
    <property type="match status" value="1"/>
</dbReference>
<evidence type="ECO:0000256" key="1">
    <source>
        <dbReference type="SAM" id="MobiDB-lite"/>
    </source>
</evidence>
<reference evidence="3" key="2">
    <citation type="submission" date="2025-09" db="UniProtKB">
        <authorList>
            <consortium name="Ensembl"/>
        </authorList>
    </citation>
    <scope>IDENTIFICATION</scope>
</reference>
<evidence type="ECO:0000313" key="4">
    <source>
        <dbReference type="Proteomes" id="UP000261560"/>
    </source>
</evidence>
<protein>
    <submittedName>
        <fullName evidence="3">Uncharacterized protein</fullName>
    </submittedName>
</protein>
<feature type="region of interest" description="Disordered" evidence="1">
    <location>
        <begin position="149"/>
        <end position="169"/>
    </location>
</feature>
<keyword evidence="2" id="KW-0732">Signal</keyword>
<accession>A0A3B3D791</accession>
<evidence type="ECO:0000313" key="3">
    <source>
        <dbReference type="Ensembl" id="ENSOMEP00000026032.1"/>
    </source>
</evidence>
<dbReference type="OMA" id="HMFDEDN"/>
<dbReference type="AlphaFoldDB" id="A0A3B3D791"/>
<sequence length="169" mass="17994">MSLCVVKISWMVFVLFSIGACLPAKQGQSGSGVGPGSRFGLAGFNAGSTNTRGGRFSSSSRGVSGSGSDGNLFDQQLASIARFLAEILSFRPNRPFPRVAWTSDHVPVRPVGQRPSSPVSRVVKTSGGYQRARDFSSDAKYTQDIFDHMFDEDNQGGSSQTGSEGQKGY</sequence>
<dbReference type="Proteomes" id="UP000261560">
    <property type="component" value="Unplaced"/>
</dbReference>
<reference evidence="3" key="1">
    <citation type="submission" date="2025-08" db="UniProtKB">
        <authorList>
            <consortium name="Ensembl"/>
        </authorList>
    </citation>
    <scope>IDENTIFICATION</scope>
</reference>
<feature type="chain" id="PRO_5017245333" evidence="2">
    <location>
        <begin position="24"/>
        <end position="169"/>
    </location>
</feature>
<evidence type="ECO:0000256" key="2">
    <source>
        <dbReference type="SAM" id="SignalP"/>
    </source>
</evidence>